<evidence type="ECO:0000313" key="4">
    <source>
        <dbReference type="Proteomes" id="UP000199239"/>
    </source>
</evidence>
<accession>A0A1I6QI77</accession>
<dbReference type="Proteomes" id="UP000199239">
    <property type="component" value="Unassembled WGS sequence"/>
</dbReference>
<evidence type="ECO:0000256" key="1">
    <source>
        <dbReference type="SAM" id="MobiDB-lite"/>
    </source>
</evidence>
<dbReference type="STRING" id="394264.SAMN04488040_0742"/>
<dbReference type="RefSeq" id="WP_093914955.1">
    <property type="nucleotide sequence ID" value="NZ_FPAJ01000001.1"/>
</dbReference>
<feature type="chain" id="PRO_5011539097" description="Antifreeze protein" evidence="2">
    <location>
        <begin position="20"/>
        <end position="517"/>
    </location>
</feature>
<dbReference type="AlphaFoldDB" id="A0A1I6QI77"/>
<proteinExistence type="predicted"/>
<evidence type="ECO:0008006" key="5">
    <source>
        <dbReference type="Google" id="ProtNLM"/>
    </source>
</evidence>
<dbReference type="EMBL" id="FPAJ01000001">
    <property type="protein sequence ID" value="SFS52156.1"/>
    <property type="molecule type" value="Genomic_DNA"/>
</dbReference>
<sequence>MTRQILTFCLLCWPMSVMAQAPAADTGPLSVIDWLGEQPKTEPRKPKRPMAPAEAPVAKTALPPQVTVTVLGEGRPRAIGLVPAKVTGLPQDLWSGSTVGDITDRLDRMPDLHLPAARALFYRLLLAETTAPAGRAAEGDALALARVQALIDNGAVDPALSLIEQAGVATSPEHFALWMQISLLVGTEDRACALLTQKPYLTSDYSVRIFCAAREGNWDMAALTLGSAQALQLLPPERLALLDRFLNPDLFEGAPGLPVPRSMDAMGFRLFETIGERPQTRPLPPAFAVVDLRDVAGWKAQLEAAERLTRLGALPDNRFLGIYSDRQPAASGGLWDRVAALQRFETALGTGSVDAVAKTLRPAWIAMQEAELEVSFATLFADPLQAIPLDGAAAALRARILLLSPLYETVGAVDDQVPEAAFLAAIATGSAPEHVPDMRHADAIASAFTALSPRAALISDAQNGKLGLSILTCIALLEDGANGDTAALRDALSTLRALGLEDIARRAALQVLLLERS</sequence>
<reference evidence="4" key="1">
    <citation type="submission" date="2016-10" db="EMBL/GenBank/DDBJ databases">
        <authorList>
            <person name="Varghese N."/>
            <person name="Submissions S."/>
        </authorList>
    </citation>
    <scope>NUCLEOTIDE SEQUENCE [LARGE SCALE GENOMIC DNA]</scope>
    <source>
        <strain evidence="4">DSM 23422</strain>
    </source>
</reference>
<evidence type="ECO:0000313" key="3">
    <source>
        <dbReference type="EMBL" id="SFS52156.1"/>
    </source>
</evidence>
<evidence type="ECO:0000256" key="2">
    <source>
        <dbReference type="SAM" id="SignalP"/>
    </source>
</evidence>
<feature type="signal peptide" evidence="2">
    <location>
        <begin position="1"/>
        <end position="19"/>
    </location>
</feature>
<keyword evidence="4" id="KW-1185">Reference proteome</keyword>
<dbReference type="OrthoDB" id="7929427at2"/>
<organism evidence="3 4">
    <name type="scientific">Sulfitobacter marinus</name>
    <dbReference type="NCBI Taxonomy" id="394264"/>
    <lineage>
        <taxon>Bacteria</taxon>
        <taxon>Pseudomonadati</taxon>
        <taxon>Pseudomonadota</taxon>
        <taxon>Alphaproteobacteria</taxon>
        <taxon>Rhodobacterales</taxon>
        <taxon>Roseobacteraceae</taxon>
        <taxon>Sulfitobacter</taxon>
    </lineage>
</organism>
<protein>
    <recommendedName>
        <fullName evidence="5">Antifreeze protein</fullName>
    </recommendedName>
</protein>
<feature type="region of interest" description="Disordered" evidence="1">
    <location>
        <begin position="37"/>
        <end position="57"/>
    </location>
</feature>
<gene>
    <name evidence="3" type="ORF">SAMN04488040_0742</name>
</gene>
<name>A0A1I6QI77_9RHOB</name>
<keyword evidence="2" id="KW-0732">Signal</keyword>